<accession>A0A6P5WDH2</accession>
<dbReference type="OrthoDB" id="348040at2759"/>
<feature type="transmembrane region" description="Helical" evidence="2">
    <location>
        <begin position="326"/>
        <end position="344"/>
    </location>
</feature>
<dbReference type="RefSeq" id="XP_022590639.2">
    <property type="nucleotide sequence ID" value="XM_022737350.2"/>
</dbReference>
<evidence type="ECO:0000313" key="3">
    <source>
        <dbReference type="Proteomes" id="UP000515125"/>
    </source>
</evidence>
<feature type="region of interest" description="Disordered" evidence="1">
    <location>
        <begin position="378"/>
        <end position="404"/>
    </location>
</feature>
<keyword evidence="2" id="KW-1133">Transmembrane helix</keyword>
<name>A0A6P5WDH2_9EIME</name>
<gene>
    <name evidence="4" type="primary">LOC34624259</name>
</gene>
<evidence type="ECO:0000313" key="4">
    <source>
        <dbReference type="RefSeq" id="XP_022590639.2"/>
    </source>
</evidence>
<keyword evidence="3" id="KW-1185">Reference proteome</keyword>
<evidence type="ECO:0000256" key="1">
    <source>
        <dbReference type="SAM" id="MobiDB-lite"/>
    </source>
</evidence>
<keyword evidence="2" id="KW-0812">Transmembrane</keyword>
<dbReference type="Proteomes" id="UP000515125">
    <property type="component" value="Unplaced"/>
</dbReference>
<organism evidence="3 4">
    <name type="scientific">Cyclospora cayetanensis</name>
    <dbReference type="NCBI Taxonomy" id="88456"/>
    <lineage>
        <taxon>Eukaryota</taxon>
        <taxon>Sar</taxon>
        <taxon>Alveolata</taxon>
        <taxon>Apicomplexa</taxon>
        <taxon>Conoidasida</taxon>
        <taxon>Coccidia</taxon>
        <taxon>Eucoccidiorida</taxon>
        <taxon>Eimeriorina</taxon>
        <taxon>Eimeriidae</taxon>
        <taxon>Cyclospora</taxon>
    </lineage>
</organism>
<dbReference type="GeneID" id="34624259"/>
<reference evidence="4" key="1">
    <citation type="submission" date="2025-08" db="UniProtKB">
        <authorList>
            <consortium name="RefSeq"/>
        </authorList>
    </citation>
    <scope>IDENTIFICATION</scope>
</reference>
<proteinExistence type="predicted"/>
<evidence type="ECO:0000256" key="2">
    <source>
        <dbReference type="SAM" id="Phobius"/>
    </source>
</evidence>
<protein>
    <submittedName>
        <fullName evidence="4">Uncharacterized protein LOC34624259</fullName>
    </submittedName>
</protein>
<sequence length="537" mass="58779">MKAPLLPALAFFVVGTPYQVHHAHAASAYSDASLLAQETFTFPGITDIDDSHVAERGTGYEGPFGTPYNMYGRPAYADVEIDEDVGVSRISRRGSLRMPVQGPPGSSLITLVEALRKASPALRKALLRHFCHSVARLKTLPSGVAQPHERAFLLERRVTEGDVSTLVTKLNGVFGAITSGGFTNSAVADTLLVPFARLVVETEGMLFSIAREGDAAKMESALSQLSLPLVRGLSHMEAPHSGSTLVALEPLKASLTKRAKELDAELLDAQAHPERVILEYSAELDNSLLKTERKMDLPEGDSHMADVSPLSGAQQAKYRKLKRIKFLSMLFVVIIIAELTYIGLAKFNSMTKTEPPQEQDESSDSSFFEDDIEDLEDGSIDNLSNVQGSARPFHSEHENWMRRDRGPLGNRSHVYLYPSYRGGRLFTDLTPPRVHIGTSMSPNASAYNLLSQNPPPGPPIAAFGAPPTREDIRPRACAPARARLTCITLTAMQEAYESLACCGKHRVTVPIRNLGLRRGTPDSRLDACSKERYWVSF</sequence>
<keyword evidence="2" id="KW-0472">Membrane</keyword>
<dbReference type="AlphaFoldDB" id="A0A6P5WDH2"/>
<feature type="compositionally biased region" description="Basic and acidic residues" evidence="1">
    <location>
        <begin position="393"/>
        <end position="404"/>
    </location>
</feature>